<dbReference type="PANTHER" id="PTHR37423:SF2">
    <property type="entry name" value="MEMBRANE-BOUND LYTIC MUREIN TRANSGLYCOSYLASE C"/>
    <property type="match status" value="1"/>
</dbReference>
<evidence type="ECO:0000313" key="6">
    <source>
        <dbReference type="EMBL" id="MDR6288865.1"/>
    </source>
</evidence>
<feature type="signal peptide" evidence="4">
    <location>
        <begin position="1"/>
        <end position="23"/>
    </location>
</feature>
<dbReference type="PROSITE" id="PS51257">
    <property type="entry name" value="PROKAR_LIPOPROTEIN"/>
    <property type="match status" value="1"/>
</dbReference>
<dbReference type="InterPro" id="IPR008258">
    <property type="entry name" value="Transglycosylase_SLT_dom_1"/>
</dbReference>
<keyword evidence="7" id="KW-1185">Reference proteome</keyword>
<dbReference type="RefSeq" id="WP_309792943.1">
    <property type="nucleotide sequence ID" value="NZ_JAVDPW010000002.1"/>
</dbReference>
<feature type="domain" description="Transglycosylase SLT" evidence="5">
    <location>
        <begin position="43"/>
        <end position="152"/>
    </location>
</feature>
<dbReference type="PANTHER" id="PTHR37423">
    <property type="entry name" value="SOLUBLE LYTIC MUREIN TRANSGLYCOSYLASE-RELATED"/>
    <property type="match status" value="1"/>
</dbReference>
<dbReference type="Gene3D" id="1.10.530.10">
    <property type="match status" value="1"/>
</dbReference>
<name>A0ABU1JJS3_9PROT</name>
<organism evidence="6 7">
    <name type="scientific">Inquilinus ginsengisoli</name>
    <dbReference type="NCBI Taxonomy" id="363840"/>
    <lineage>
        <taxon>Bacteria</taxon>
        <taxon>Pseudomonadati</taxon>
        <taxon>Pseudomonadota</taxon>
        <taxon>Alphaproteobacteria</taxon>
        <taxon>Rhodospirillales</taxon>
        <taxon>Rhodospirillaceae</taxon>
        <taxon>Inquilinus</taxon>
    </lineage>
</organism>
<dbReference type="Pfam" id="PF01464">
    <property type="entry name" value="SLT"/>
    <property type="match status" value="1"/>
</dbReference>
<dbReference type="InterPro" id="IPR023346">
    <property type="entry name" value="Lysozyme-like_dom_sf"/>
</dbReference>
<evidence type="ECO:0000256" key="4">
    <source>
        <dbReference type="SAM" id="SignalP"/>
    </source>
</evidence>
<evidence type="ECO:0000256" key="1">
    <source>
        <dbReference type="ARBA" id="ARBA00007734"/>
    </source>
</evidence>
<gene>
    <name evidence="6" type="ORF">E9232_001372</name>
</gene>
<comment type="similarity">
    <text evidence="2">Belongs to the virb1 family.</text>
</comment>
<accession>A0ABU1JJS3</accession>
<proteinExistence type="inferred from homology"/>
<evidence type="ECO:0000256" key="3">
    <source>
        <dbReference type="SAM" id="MobiDB-lite"/>
    </source>
</evidence>
<feature type="chain" id="PRO_5045410085" description="Transglycosylase SLT domain-containing protein" evidence="4">
    <location>
        <begin position="24"/>
        <end position="420"/>
    </location>
</feature>
<sequence>MAGRGTWLRTAAALALVAGLIGACSSEKPRPSGGNIAYWEPQIQKASKRFNVPPEWIREVMRIESAGQATWKGGQPITSSAGAQGLMQVMPATYEELREKHGLGSDPYDPENNIMAGTAYIRELYEMYGSPGFLGAYNAGPGRYRQYVENGRSLPPETRRYMDIVGTQIAGIEPGSGRPDRMTQYAEQQIQQRTGVPAPSGAPVVMAMQPIPDRLSPEEQQTRARVEAAIAGRTGQPIPAAPVVVAMQPIPDRLSPAEQQTRARVDAAIAGRSGQPIPAQQIPVSRPVVVAMQPIPDRAPPPPTRPVVTMQPIPDRVAPAPVRMAPIPDRQEVAPVDDVLLAMAASAPERPAPVPVVPRAAVQPQVQRAQIRPAPTAAAVTVAPTRVARSAPAAPAGPAPVRRQASGLPSGWYVPSAPGK</sequence>
<dbReference type="Proteomes" id="UP001262410">
    <property type="component" value="Unassembled WGS sequence"/>
</dbReference>
<protein>
    <recommendedName>
        <fullName evidence="5">Transglycosylase SLT domain-containing protein</fullName>
    </recommendedName>
</protein>
<comment type="similarity">
    <text evidence="1">Belongs to the transglycosylase Slt family.</text>
</comment>
<feature type="compositionally biased region" description="Low complexity" evidence="3">
    <location>
        <begin position="389"/>
        <end position="405"/>
    </location>
</feature>
<keyword evidence="4" id="KW-0732">Signal</keyword>
<comment type="caution">
    <text evidence="6">The sequence shown here is derived from an EMBL/GenBank/DDBJ whole genome shotgun (WGS) entry which is preliminary data.</text>
</comment>
<evidence type="ECO:0000259" key="5">
    <source>
        <dbReference type="Pfam" id="PF01464"/>
    </source>
</evidence>
<dbReference type="SUPFAM" id="SSF53955">
    <property type="entry name" value="Lysozyme-like"/>
    <property type="match status" value="1"/>
</dbReference>
<reference evidence="6 7" key="1">
    <citation type="submission" date="2023-07" db="EMBL/GenBank/DDBJ databases">
        <title>Sorghum-associated microbial communities from plants grown in Nebraska, USA.</title>
        <authorList>
            <person name="Schachtman D."/>
        </authorList>
    </citation>
    <scope>NUCLEOTIDE SEQUENCE [LARGE SCALE GENOMIC DNA]</scope>
    <source>
        <strain evidence="6 7">584</strain>
    </source>
</reference>
<feature type="region of interest" description="Disordered" evidence="3">
    <location>
        <begin position="389"/>
        <end position="420"/>
    </location>
</feature>
<evidence type="ECO:0000313" key="7">
    <source>
        <dbReference type="Proteomes" id="UP001262410"/>
    </source>
</evidence>
<dbReference type="EMBL" id="JAVDPW010000002">
    <property type="protein sequence ID" value="MDR6288865.1"/>
    <property type="molecule type" value="Genomic_DNA"/>
</dbReference>
<evidence type="ECO:0000256" key="2">
    <source>
        <dbReference type="ARBA" id="ARBA00009387"/>
    </source>
</evidence>